<feature type="region of interest" description="Disordered" evidence="1">
    <location>
        <begin position="29"/>
        <end position="48"/>
    </location>
</feature>
<dbReference type="AlphaFoldDB" id="A0AAP7ZHP7"/>
<organism evidence="2 3">
    <name type="scientific">Ralstonia solanacearum K60</name>
    <dbReference type="NCBI Taxonomy" id="1091042"/>
    <lineage>
        <taxon>Bacteria</taxon>
        <taxon>Pseudomonadati</taxon>
        <taxon>Pseudomonadota</taxon>
        <taxon>Betaproteobacteria</taxon>
        <taxon>Burkholderiales</taxon>
        <taxon>Burkholderiaceae</taxon>
        <taxon>Ralstonia</taxon>
        <taxon>Ralstonia solanacearum species complex</taxon>
    </lineage>
</organism>
<protein>
    <submittedName>
        <fullName evidence="2">Uncharacterized protein</fullName>
    </submittedName>
</protein>
<sequence>MCARRGHELRCRARRSLCWPCGDRHRGHRTVAGAGSSPRGRRDISGSTGSRIILMPTDTPQPPWVAFPALRPETLATHVGQDVAEPWLDQVWRPYWTSLTPIQRTCYLDAWEASPEWREAIAFVFETLSDLDIDQHAKASAASLRNHETRPRKKKRSLLSRLLKR</sequence>
<reference evidence="2 3" key="1">
    <citation type="submission" date="2017-04" db="EMBL/GenBank/DDBJ databases">
        <title>Genome Announcement: Closed genomes of Ralstonia solanacearum strains K60, UW551, and UW700.</title>
        <authorList>
            <person name="Hayes M."/>
            <person name="Macintyre A.M."/>
            <person name="Allen C."/>
        </authorList>
    </citation>
    <scope>NUCLEOTIDE SEQUENCE [LARGE SCALE GENOMIC DNA]</scope>
    <source>
        <strain evidence="2 3">UW25</strain>
    </source>
</reference>
<feature type="region of interest" description="Disordered" evidence="1">
    <location>
        <begin position="141"/>
        <end position="165"/>
    </location>
</feature>
<comment type="caution">
    <text evidence="2">The sequence shown here is derived from an EMBL/GenBank/DDBJ whole genome shotgun (WGS) entry which is preliminary data.</text>
</comment>
<evidence type="ECO:0000256" key="1">
    <source>
        <dbReference type="SAM" id="MobiDB-lite"/>
    </source>
</evidence>
<feature type="compositionally biased region" description="Basic residues" evidence="1">
    <location>
        <begin position="150"/>
        <end position="165"/>
    </location>
</feature>
<gene>
    <name evidence="2" type="ORF">B7R77_20110</name>
</gene>
<evidence type="ECO:0000313" key="3">
    <source>
        <dbReference type="Proteomes" id="UP000216164"/>
    </source>
</evidence>
<evidence type="ECO:0000313" key="2">
    <source>
        <dbReference type="EMBL" id="OYQ09255.1"/>
    </source>
</evidence>
<proteinExistence type="predicted"/>
<dbReference type="EMBL" id="NCTK01000002">
    <property type="protein sequence ID" value="OYQ09255.1"/>
    <property type="molecule type" value="Genomic_DNA"/>
</dbReference>
<dbReference type="Proteomes" id="UP000216164">
    <property type="component" value="Unassembled WGS sequence"/>
</dbReference>
<accession>A0AAP7ZHP7</accession>
<name>A0AAP7ZHP7_RALSL</name>